<dbReference type="PANTHER" id="PTHR24223">
    <property type="entry name" value="ATP-BINDING CASSETTE SUB-FAMILY C"/>
    <property type="match status" value="1"/>
</dbReference>
<comment type="subcellular location">
    <subcellularLocation>
        <location evidence="1">Membrane</location>
        <topology evidence="1">Multi-pass membrane protein</topology>
    </subcellularLocation>
</comment>
<feature type="transmembrane region" description="Helical" evidence="10">
    <location>
        <begin position="203"/>
        <end position="225"/>
    </location>
</feature>
<feature type="transmembrane region" description="Helical" evidence="10">
    <location>
        <begin position="80"/>
        <end position="110"/>
    </location>
</feature>
<keyword evidence="5" id="KW-0547">Nucleotide-binding</keyword>
<keyword evidence="4 10" id="KW-0812">Transmembrane</keyword>
<keyword evidence="6" id="KW-0067">ATP-binding</keyword>
<evidence type="ECO:0000256" key="1">
    <source>
        <dbReference type="ARBA" id="ARBA00004141"/>
    </source>
</evidence>
<protein>
    <submittedName>
        <fullName evidence="12">Multidrug resistance-associated protein</fullName>
    </submittedName>
</protein>
<evidence type="ECO:0000256" key="5">
    <source>
        <dbReference type="ARBA" id="ARBA00022741"/>
    </source>
</evidence>
<dbReference type="Gene3D" id="1.20.1560.10">
    <property type="entry name" value="ABC transporter type 1, transmembrane domain"/>
    <property type="match status" value="1"/>
</dbReference>
<dbReference type="EMBL" id="AP028909">
    <property type="protein sequence ID" value="BES88766.1"/>
    <property type="molecule type" value="Genomic_DNA"/>
</dbReference>
<reference evidence="12 13" key="1">
    <citation type="submission" date="2023-09" db="EMBL/GenBank/DDBJ databases">
        <title>Nesidiocoris tenuis whole genome shotgun sequence.</title>
        <authorList>
            <person name="Shibata T."/>
            <person name="Shimoda M."/>
            <person name="Kobayashi T."/>
            <person name="Uehara T."/>
        </authorList>
    </citation>
    <scope>NUCLEOTIDE SEQUENCE [LARGE SCALE GENOMIC DNA]</scope>
    <source>
        <strain evidence="12 13">Japan</strain>
    </source>
</reference>
<evidence type="ECO:0000256" key="4">
    <source>
        <dbReference type="ARBA" id="ARBA00022692"/>
    </source>
</evidence>
<keyword evidence="8 10" id="KW-0472">Membrane</keyword>
<dbReference type="PANTHER" id="PTHR24223:SF456">
    <property type="entry name" value="MULTIDRUG RESISTANCE-ASSOCIATED PROTEIN LETHAL(2)03659"/>
    <property type="match status" value="1"/>
</dbReference>
<sequence>MDSFRKEWDENPREKAGYFALLFYTWTLKIFKRDRKQQFTTENIWAPYNAYRSQKLGDRLERIWLDQLDRRKSSKKSPSLLRAILFAFWQDILVMCLIHLTTCLAEVFLRPYLLGELISSFSRDTDIKDVITIAGQMLLLNFTCSIFYCHYLYSTANLGMEVRAAVVSTVFRKSLKLSKTALNDVSPGQIVNLVSNDVSRFEIVAISCCFLWSGPLQTVIAAYFLYQEVGISGFAGMLIIGGIAIFQTYTARLTSTFRRKIARETDQRIRLTDEVLAGIQVIKLYAWEKPFAKLLEKARRITVVATGGSDRRAPQQPTGGFLGASRAQTEKTKMAQAAHTRRIDGVECSSFFFRAALSALREGRRRKANRSTDGDQHGSRAP</sequence>
<evidence type="ECO:0000313" key="13">
    <source>
        <dbReference type="Proteomes" id="UP001307889"/>
    </source>
</evidence>
<evidence type="ECO:0000256" key="7">
    <source>
        <dbReference type="ARBA" id="ARBA00022989"/>
    </source>
</evidence>
<evidence type="ECO:0000256" key="3">
    <source>
        <dbReference type="ARBA" id="ARBA00022448"/>
    </source>
</evidence>
<keyword evidence="3" id="KW-0813">Transport</keyword>
<evidence type="ECO:0000256" key="10">
    <source>
        <dbReference type="SAM" id="Phobius"/>
    </source>
</evidence>
<feature type="region of interest" description="Disordered" evidence="9">
    <location>
        <begin position="362"/>
        <end position="382"/>
    </location>
</feature>
<keyword evidence="7 10" id="KW-1133">Transmembrane helix</keyword>
<keyword evidence="13" id="KW-1185">Reference proteome</keyword>
<name>A0ABN7A8Y6_9HEMI</name>
<feature type="domain" description="ABC transmembrane type-1" evidence="11">
    <location>
        <begin position="111"/>
        <end position="300"/>
    </location>
</feature>
<accession>A0ABN7A8Y6</accession>
<feature type="transmembrane region" description="Helical" evidence="10">
    <location>
        <begin position="231"/>
        <end position="251"/>
    </location>
</feature>
<dbReference type="InterPro" id="IPR011527">
    <property type="entry name" value="ABC1_TM_dom"/>
</dbReference>
<dbReference type="SUPFAM" id="SSF90123">
    <property type="entry name" value="ABC transporter transmembrane region"/>
    <property type="match status" value="1"/>
</dbReference>
<dbReference type="Proteomes" id="UP001307889">
    <property type="component" value="Chromosome 1"/>
</dbReference>
<dbReference type="PROSITE" id="PS50929">
    <property type="entry name" value="ABC_TM1F"/>
    <property type="match status" value="1"/>
</dbReference>
<feature type="compositionally biased region" description="Basic and acidic residues" evidence="9">
    <location>
        <begin position="370"/>
        <end position="382"/>
    </location>
</feature>
<evidence type="ECO:0000256" key="8">
    <source>
        <dbReference type="ARBA" id="ARBA00023136"/>
    </source>
</evidence>
<feature type="transmembrane region" description="Helical" evidence="10">
    <location>
        <begin position="130"/>
        <end position="153"/>
    </location>
</feature>
<evidence type="ECO:0000259" key="11">
    <source>
        <dbReference type="PROSITE" id="PS50929"/>
    </source>
</evidence>
<dbReference type="Pfam" id="PF00664">
    <property type="entry name" value="ABC_membrane"/>
    <property type="match status" value="1"/>
</dbReference>
<dbReference type="InterPro" id="IPR036640">
    <property type="entry name" value="ABC1_TM_sf"/>
</dbReference>
<evidence type="ECO:0000256" key="6">
    <source>
        <dbReference type="ARBA" id="ARBA00022840"/>
    </source>
</evidence>
<evidence type="ECO:0000256" key="2">
    <source>
        <dbReference type="ARBA" id="ARBA00009726"/>
    </source>
</evidence>
<dbReference type="InterPro" id="IPR050173">
    <property type="entry name" value="ABC_transporter_C-like"/>
</dbReference>
<evidence type="ECO:0000313" key="12">
    <source>
        <dbReference type="EMBL" id="BES88766.1"/>
    </source>
</evidence>
<comment type="similarity">
    <text evidence="2">Belongs to the ABC transporter superfamily. ABCC family. Conjugate transporter (TC 3.A.1.208) subfamily.</text>
</comment>
<evidence type="ECO:0000256" key="9">
    <source>
        <dbReference type="SAM" id="MobiDB-lite"/>
    </source>
</evidence>
<proteinExistence type="inferred from homology"/>
<dbReference type="InterPro" id="IPR044746">
    <property type="entry name" value="ABCC_6TM_D1"/>
</dbReference>
<dbReference type="CDD" id="cd18579">
    <property type="entry name" value="ABC_6TM_ABCC_D1"/>
    <property type="match status" value="1"/>
</dbReference>
<feature type="region of interest" description="Disordered" evidence="9">
    <location>
        <begin position="308"/>
        <end position="329"/>
    </location>
</feature>
<organism evidence="12 13">
    <name type="scientific">Nesidiocoris tenuis</name>
    <dbReference type="NCBI Taxonomy" id="355587"/>
    <lineage>
        <taxon>Eukaryota</taxon>
        <taxon>Metazoa</taxon>
        <taxon>Ecdysozoa</taxon>
        <taxon>Arthropoda</taxon>
        <taxon>Hexapoda</taxon>
        <taxon>Insecta</taxon>
        <taxon>Pterygota</taxon>
        <taxon>Neoptera</taxon>
        <taxon>Paraneoptera</taxon>
        <taxon>Hemiptera</taxon>
        <taxon>Heteroptera</taxon>
        <taxon>Panheteroptera</taxon>
        <taxon>Cimicomorpha</taxon>
        <taxon>Miridae</taxon>
        <taxon>Dicyphina</taxon>
        <taxon>Nesidiocoris</taxon>
    </lineage>
</organism>
<gene>
    <name evidence="12" type="ORF">NTJ_01574</name>
</gene>